<dbReference type="AlphaFoldDB" id="G2YAB0"/>
<sequence>MSAQTHACQPPLLCELKRHNANYKVDAQYHNRISGFLYARRRWVQISEIHQEITLLIFPQTSGKPLNL</sequence>
<dbReference type="Proteomes" id="UP000008177">
    <property type="component" value="Unplaced contigs"/>
</dbReference>
<protein>
    <submittedName>
        <fullName evidence="1">Uncharacterized protein</fullName>
    </submittedName>
</protein>
<proteinExistence type="predicted"/>
<name>G2YAB0_BOTF4</name>
<evidence type="ECO:0000313" key="1">
    <source>
        <dbReference type="EMBL" id="CCD34151.1"/>
    </source>
</evidence>
<dbReference type="EMBL" id="FQ790303">
    <property type="protein sequence ID" value="CCD34151.1"/>
    <property type="molecule type" value="Genomic_DNA"/>
</dbReference>
<organism evidence="1 2">
    <name type="scientific">Botryotinia fuckeliana (strain T4)</name>
    <name type="common">Noble rot fungus</name>
    <name type="synonym">Botrytis cinerea</name>
    <dbReference type="NCBI Taxonomy" id="999810"/>
    <lineage>
        <taxon>Eukaryota</taxon>
        <taxon>Fungi</taxon>
        <taxon>Dikarya</taxon>
        <taxon>Ascomycota</taxon>
        <taxon>Pezizomycotina</taxon>
        <taxon>Leotiomycetes</taxon>
        <taxon>Helotiales</taxon>
        <taxon>Sclerotiniaceae</taxon>
        <taxon>Botrytis</taxon>
    </lineage>
</organism>
<dbReference type="HOGENOM" id="CLU_2793705_0_0_1"/>
<gene>
    <name evidence="1" type="ORF">BofuT4_P104940.1</name>
</gene>
<evidence type="ECO:0000313" key="2">
    <source>
        <dbReference type="Proteomes" id="UP000008177"/>
    </source>
</evidence>
<dbReference type="InParanoid" id="G2YAB0"/>
<accession>G2YAB0</accession>
<reference evidence="2" key="1">
    <citation type="journal article" date="2011" name="PLoS Genet.">
        <title>Genomic analysis of the necrotrophic fungal pathogens Sclerotinia sclerotiorum and Botrytis cinerea.</title>
        <authorList>
            <person name="Amselem J."/>
            <person name="Cuomo C.A."/>
            <person name="van Kan J.A."/>
            <person name="Viaud M."/>
            <person name="Benito E.P."/>
            <person name="Couloux A."/>
            <person name="Coutinho P.M."/>
            <person name="de Vries R.P."/>
            <person name="Dyer P.S."/>
            <person name="Fillinger S."/>
            <person name="Fournier E."/>
            <person name="Gout L."/>
            <person name="Hahn M."/>
            <person name="Kohn L."/>
            <person name="Lapalu N."/>
            <person name="Plummer K.M."/>
            <person name="Pradier J.M."/>
            <person name="Quevillon E."/>
            <person name="Sharon A."/>
            <person name="Simon A."/>
            <person name="ten Have A."/>
            <person name="Tudzynski B."/>
            <person name="Tudzynski P."/>
            <person name="Wincker P."/>
            <person name="Andrew M."/>
            <person name="Anthouard V."/>
            <person name="Beever R.E."/>
            <person name="Beffa R."/>
            <person name="Benoit I."/>
            <person name="Bouzid O."/>
            <person name="Brault B."/>
            <person name="Chen Z."/>
            <person name="Choquer M."/>
            <person name="Collemare J."/>
            <person name="Cotton P."/>
            <person name="Danchin E.G."/>
            <person name="Da Silva C."/>
            <person name="Gautier A."/>
            <person name="Giraud C."/>
            <person name="Giraud T."/>
            <person name="Gonzalez C."/>
            <person name="Grossetete S."/>
            <person name="Guldener U."/>
            <person name="Henrissat B."/>
            <person name="Howlett B.J."/>
            <person name="Kodira C."/>
            <person name="Kretschmer M."/>
            <person name="Lappartient A."/>
            <person name="Leroch M."/>
            <person name="Levis C."/>
            <person name="Mauceli E."/>
            <person name="Neuveglise C."/>
            <person name="Oeser B."/>
            <person name="Pearson M."/>
            <person name="Poulain J."/>
            <person name="Poussereau N."/>
            <person name="Quesneville H."/>
            <person name="Rascle C."/>
            <person name="Schumacher J."/>
            <person name="Segurens B."/>
            <person name="Sexton A."/>
            <person name="Silva E."/>
            <person name="Sirven C."/>
            <person name="Soanes D.M."/>
            <person name="Talbot N.J."/>
            <person name="Templeton M."/>
            <person name="Yandava C."/>
            <person name="Yarden O."/>
            <person name="Zeng Q."/>
            <person name="Rollins J.A."/>
            <person name="Lebrun M.H."/>
            <person name="Dickman M."/>
        </authorList>
    </citation>
    <scope>NUCLEOTIDE SEQUENCE [LARGE SCALE GENOMIC DNA]</scope>
    <source>
        <strain evidence="2">T4</strain>
    </source>
</reference>